<dbReference type="OrthoDB" id="5415236at2759"/>
<proteinExistence type="predicted"/>
<evidence type="ECO:0000313" key="3">
    <source>
        <dbReference type="Proteomes" id="UP000664521"/>
    </source>
</evidence>
<sequence length="226" mass="24326">MPSTHRLSQSPKPSPKQAQASPQQIFSPSPHLPEGQESTTHPEPSADSYPSFNPLFTLLTSHPSSTTHHPTVHYLFSDDDPSLLTSAALSTLETPPLSAFPSTHDPPPSRATQATKEHILLIDLDSSGTKVVNAQSISPEWAVTAADIGNAPTWGEEQEEGLMLSIEGVEAARSGAAAGEMEKGKGAEANVEELEWLVERFQKGMEGLRRVVEAGERWEGKEEDTG</sequence>
<name>A0A8H3I5T6_9LECA</name>
<dbReference type="Gene3D" id="2.60.270.60">
    <property type="match status" value="1"/>
</dbReference>
<feature type="region of interest" description="Disordered" evidence="1">
    <location>
        <begin position="1"/>
        <end position="53"/>
    </location>
</feature>
<organism evidence="2 3">
    <name type="scientific">Heterodermia speciosa</name>
    <dbReference type="NCBI Taxonomy" id="116794"/>
    <lineage>
        <taxon>Eukaryota</taxon>
        <taxon>Fungi</taxon>
        <taxon>Dikarya</taxon>
        <taxon>Ascomycota</taxon>
        <taxon>Pezizomycotina</taxon>
        <taxon>Lecanoromycetes</taxon>
        <taxon>OSLEUM clade</taxon>
        <taxon>Lecanoromycetidae</taxon>
        <taxon>Caliciales</taxon>
        <taxon>Physciaceae</taxon>
        <taxon>Heterodermia</taxon>
    </lineage>
</organism>
<dbReference type="Proteomes" id="UP000664521">
    <property type="component" value="Unassembled WGS sequence"/>
</dbReference>
<protein>
    <submittedName>
        <fullName evidence="2">Uncharacterized protein</fullName>
    </submittedName>
</protein>
<dbReference type="EMBL" id="CAJPDS010000004">
    <property type="protein sequence ID" value="CAF9905858.1"/>
    <property type="molecule type" value="Genomic_DNA"/>
</dbReference>
<keyword evidence="3" id="KW-1185">Reference proteome</keyword>
<comment type="caution">
    <text evidence="2">The sequence shown here is derived from an EMBL/GenBank/DDBJ whole genome shotgun (WGS) entry which is preliminary data.</text>
</comment>
<accession>A0A8H3I5T6</accession>
<feature type="compositionally biased region" description="Low complexity" evidence="1">
    <location>
        <begin position="8"/>
        <end position="24"/>
    </location>
</feature>
<evidence type="ECO:0000256" key="1">
    <source>
        <dbReference type="SAM" id="MobiDB-lite"/>
    </source>
</evidence>
<evidence type="ECO:0000313" key="2">
    <source>
        <dbReference type="EMBL" id="CAF9905858.1"/>
    </source>
</evidence>
<reference evidence="2" key="1">
    <citation type="submission" date="2021-03" db="EMBL/GenBank/DDBJ databases">
        <authorList>
            <person name="Tagirdzhanova G."/>
        </authorList>
    </citation>
    <scope>NUCLEOTIDE SEQUENCE</scope>
</reference>
<gene>
    <name evidence="2" type="ORF">HETSPECPRED_005968</name>
</gene>
<dbReference type="AlphaFoldDB" id="A0A8H3I5T6"/>